<evidence type="ECO:0000256" key="6">
    <source>
        <dbReference type="SAM" id="MobiDB-lite"/>
    </source>
</evidence>
<dbReference type="HAMAP" id="MF_00213">
    <property type="entry name" value="HypA_HybF"/>
    <property type="match status" value="1"/>
</dbReference>
<dbReference type="Proteomes" id="UP000192783">
    <property type="component" value="Unassembled WGS sequence"/>
</dbReference>
<dbReference type="InterPro" id="IPR000688">
    <property type="entry name" value="HypA/HybF"/>
</dbReference>
<feature type="binding site" evidence="5">
    <location>
        <position position="2"/>
    </location>
    <ligand>
        <name>Ni(2+)</name>
        <dbReference type="ChEBI" id="CHEBI:49786"/>
    </ligand>
</feature>
<dbReference type="InterPro" id="IPR020538">
    <property type="entry name" value="Hydgase_Ni_incorp_HypA/HybF_CS"/>
</dbReference>
<dbReference type="PROSITE" id="PS01249">
    <property type="entry name" value="HYPA"/>
    <property type="match status" value="1"/>
</dbReference>
<comment type="function">
    <text evidence="5">Involved in the maturation of [NiFe] hydrogenases. Required for nickel insertion into the metal center of the hydrogenase.</text>
</comment>
<dbReference type="EMBL" id="FWXF01000004">
    <property type="protein sequence ID" value="SMC21226.1"/>
    <property type="molecule type" value="Genomic_DNA"/>
</dbReference>
<reference evidence="7 8" key="1">
    <citation type="submission" date="2017-04" db="EMBL/GenBank/DDBJ databases">
        <authorList>
            <person name="Afonso C.L."/>
            <person name="Miller P.J."/>
            <person name="Scott M.A."/>
            <person name="Spackman E."/>
            <person name="Goraichik I."/>
            <person name="Dimitrov K.M."/>
            <person name="Suarez D.L."/>
            <person name="Swayne D.E."/>
        </authorList>
    </citation>
    <scope>NUCLEOTIDE SEQUENCE [LARGE SCALE GENOMIC DNA]</scope>
    <source>
        <strain evidence="7 8">DSM 13146</strain>
    </source>
</reference>
<evidence type="ECO:0000256" key="2">
    <source>
        <dbReference type="ARBA" id="ARBA00022596"/>
    </source>
</evidence>
<keyword evidence="4 5" id="KW-0862">Zinc</keyword>
<feature type="binding site" evidence="5">
    <location>
        <position position="76"/>
    </location>
    <ligand>
        <name>Zn(2+)</name>
        <dbReference type="ChEBI" id="CHEBI:29105"/>
    </ligand>
</feature>
<sequence>MHEMAIAQNLLEIVLDESARHGMRRVDRIVVQVGALAAVVPEALTFCFQVVSQDTPAASARLDIETVPVVVRCPLCGELFEVEDRFDACPDCGPVMSGMHMVSGREMTVLSIEGEGDNEGVEDHDGNQGAGGSEHPGDQRPTGGRKS</sequence>
<dbReference type="Pfam" id="PF01155">
    <property type="entry name" value="HypA"/>
    <property type="match status" value="1"/>
</dbReference>
<dbReference type="Gene3D" id="3.30.2320.80">
    <property type="match status" value="1"/>
</dbReference>
<evidence type="ECO:0000256" key="3">
    <source>
        <dbReference type="ARBA" id="ARBA00022723"/>
    </source>
</evidence>
<evidence type="ECO:0000313" key="7">
    <source>
        <dbReference type="EMBL" id="SMC21226.1"/>
    </source>
</evidence>
<evidence type="ECO:0000256" key="5">
    <source>
        <dbReference type="HAMAP-Rule" id="MF_00213"/>
    </source>
</evidence>
<comment type="similarity">
    <text evidence="1 5">Belongs to the HypA/HybF family.</text>
</comment>
<gene>
    <name evidence="5" type="primary">hypA</name>
    <name evidence="7" type="ORF">SAMN02746041_01155</name>
</gene>
<feature type="binding site" evidence="5">
    <location>
        <position position="73"/>
    </location>
    <ligand>
        <name>Zn(2+)</name>
        <dbReference type="ChEBI" id="CHEBI:29105"/>
    </ligand>
</feature>
<keyword evidence="3 5" id="KW-0479">Metal-binding</keyword>
<proteinExistence type="inferred from homology"/>
<feature type="binding site" evidence="5">
    <location>
        <position position="92"/>
    </location>
    <ligand>
        <name>Zn(2+)</name>
        <dbReference type="ChEBI" id="CHEBI:29105"/>
    </ligand>
</feature>
<evidence type="ECO:0000256" key="4">
    <source>
        <dbReference type="ARBA" id="ARBA00022833"/>
    </source>
</evidence>
<protein>
    <recommendedName>
        <fullName evidence="5">Hydrogenase maturation factor HypA</fullName>
    </recommendedName>
</protein>
<dbReference type="PANTHER" id="PTHR34535">
    <property type="entry name" value="HYDROGENASE MATURATION FACTOR HYPA"/>
    <property type="match status" value="1"/>
</dbReference>
<feature type="binding site" evidence="5">
    <location>
        <position position="89"/>
    </location>
    <ligand>
        <name>Zn(2+)</name>
        <dbReference type="ChEBI" id="CHEBI:29105"/>
    </ligand>
</feature>
<dbReference type="GO" id="GO:0016151">
    <property type="term" value="F:nickel cation binding"/>
    <property type="evidence" value="ECO:0007669"/>
    <property type="project" value="UniProtKB-UniRule"/>
</dbReference>
<dbReference type="GO" id="GO:0051604">
    <property type="term" value="P:protein maturation"/>
    <property type="evidence" value="ECO:0007669"/>
    <property type="project" value="InterPro"/>
</dbReference>
<dbReference type="NCBIfam" id="TIGR00100">
    <property type="entry name" value="hypA"/>
    <property type="match status" value="1"/>
</dbReference>
<keyword evidence="8" id="KW-1185">Reference proteome</keyword>
<dbReference type="PANTHER" id="PTHR34535:SF3">
    <property type="entry name" value="HYDROGENASE MATURATION FACTOR HYPA"/>
    <property type="match status" value="1"/>
</dbReference>
<organism evidence="7 8">
    <name type="scientific">Desulfacinum hydrothermale DSM 13146</name>
    <dbReference type="NCBI Taxonomy" id="1121390"/>
    <lineage>
        <taxon>Bacteria</taxon>
        <taxon>Pseudomonadati</taxon>
        <taxon>Thermodesulfobacteriota</taxon>
        <taxon>Syntrophobacteria</taxon>
        <taxon>Syntrophobacterales</taxon>
        <taxon>Syntrophobacteraceae</taxon>
        <taxon>Desulfacinum</taxon>
    </lineage>
</organism>
<dbReference type="STRING" id="1121390.SAMN02746041_01155"/>
<dbReference type="AlphaFoldDB" id="A0A1W1XBA9"/>
<feature type="region of interest" description="Disordered" evidence="6">
    <location>
        <begin position="113"/>
        <end position="147"/>
    </location>
</feature>
<evidence type="ECO:0000313" key="8">
    <source>
        <dbReference type="Proteomes" id="UP000192783"/>
    </source>
</evidence>
<keyword evidence="2 5" id="KW-0533">Nickel</keyword>
<evidence type="ECO:0000256" key="1">
    <source>
        <dbReference type="ARBA" id="ARBA00010748"/>
    </source>
</evidence>
<accession>A0A1W1XBA9</accession>
<dbReference type="GO" id="GO:0008270">
    <property type="term" value="F:zinc ion binding"/>
    <property type="evidence" value="ECO:0007669"/>
    <property type="project" value="UniProtKB-UniRule"/>
</dbReference>
<name>A0A1W1XBA9_9BACT</name>